<name>A0A5B8VX91_9SPHI</name>
<accession>A0A5B8VX91</accession>
<sequence>MPIRLNPDTDGEVVWCKRIDPARTVIENIPLAKSGHRFGDMLLNDGAAVGHRKLEDGTEVPVFNELQLLSKSAYKTFSVTAYTQVKQDVEKLKELCRNSGVEMEDWSTVRMLCKQCSEGTTHTDHDHELHVDEDSGRYIGLAAINHEAVQEALAGWRVITLCEHSALVLELE</sequence>
<organism evidence="1 2">
    <name type="scientific">Mucilaginibacter ginsenosidivorax</name>
    <dbReference type="NCBI Taxonomy" id="862126"/>
    <lineage>
        <taxon>Bacteria</taxon>
        <taxon>Pseudomonadati</taxon>
        <taxon>Bacteroidota</taxon>
        <taxon>Sphingobacteriia</taxon>
        <taxon>Sphingobacteriales</taxon>
        <taxon>Sphingobacteriaceae</taxon>
        <taxon>Mucilaginibacter</taxon>
    </lineage>
</organism>
<evidence type="ECO:0000313" key="1">
    <source>
        <dbReference type="EMBL" id="QEC75532.1"/>
    </source>
</evidence>
<protein>
    <submittedName>
        <fullName evidence="1">Uncharacterized protein</fullName>
    </submittedName>
</protein>
<reference evidence="1 2" key="1">
    <citation type="journal article" date="2013" name="J. Microbiol.">
        <title>Mucilaginibacter ginsenosidivorax sp. nov., with ginsenoside converting activity isolated from sediment.</title>
        <authorList>
            <person name="Kim J.K."/>
            <person name="Choi T.E."/>
            <person name="Liu Q.M."/>
            <person name="Park H.Y."/>
            <person name="Yi T.H."/>
            <person name="Yoon M.H."/>
            <person name="Kim S.C."/>
            <person name="Im W.T."/>
        </authorList>
    </citation>
    <scope>NUCLEOTIDE SEQUENCE [LARGE SCALE GENOMIC DNA]</scope>
    <source>
        <strain evidence="1 2">KHI28</strain>
    </source>
</reference>
<proteinExistence type="predicted"/>
<dbReference type="OrthoDB" id="1492000at2"/>
<dbReference type="AlphaFoldDB" id="A0A5B8VX91"/>
<gene>
    <name evidence="1" type="ORF">FSB76_06065</name>
</gene>
<evidence type="ECO:0000313" key="2">
    <source>
        <dbReference type="Proteomes" id="UP000321362"/>
    </source>
</evidence>
<dbReference type="Proteomes" id="UP000321362">
    <property type="component" value="Chromosome"/>
</dbReference>
<keyword evidence="2" id="KW-1185">Reference proteome</keyword>
<dbReference type="KEGG" id="mgk:FSB76_06065"/>
<dbReference type="RefSeq" id="WP_147052682.1">
    <property type="nucleotide sequence ID" value="NZ_CP042437.1"/>
</dbReference>
<dbReference type="EMBL" id="CP042437">
    <property type="protein sequence ID" value="QEC75532.1"/>
    <property type="molecule type" value="Genomic_DNA"/>
</dbReference>